<gene>
    <name evidence="3" type="ORF">KCQ71_17030</name>
</gene>
<dbReference type="PANTHER" id="PTHR37836:SF3">
    <property type="entry name" value="ENDOGLUCANASE"/>
    <property type="match status" value="1"/>
</dbReference>
<dbReference type="PANTHER" id="PTHR37836">
    <property type="entry name" value="LMO1036 PROTEIN"/>
    <property type="match status" value="1"/>
</dbReference>
<dbReference type="InterPro" id="IPR032260">
    <property type="entry name" value="DUF5060"/>
</dbReference>
<dbReference type="RefSeq" id="WP_223408076.1">
    <property type="nucleotide sequence ID" value="NZ_JAGSHT010000016.1"/>
</dbReference>
<feature type="domain" description="DUF5060" evidence="2">
    <location>
        <begin position="8"/>
        <end position="74"/>
    </location>
</feature>
<dbReference type="Pfam" id="PF13204">
    <property type="entry name" value="Apiosidase"/>
    <property type="match status" value="1"/>
</dbReference>
<dbReference type="Gene3D" id="3.20.20.80">
    <property type="entry name" value="Glycosidases"/>
    <property type="match status" value="1"/>
</dbReference>
<dbReference type="InterPro" id="IPR013783">
    <property type="entry name" value="Ig-like_fold"/>
</dbReference>
<dbReference type="SUPFAM" id="SSF51445">
    <property type="entry name" value="(Trans)glycosidases"/>
    <property type="match status" value="1"/>
</dbReference>
<dbReference type="Proteomes" id="UP000826651">
    <property type="component" value="Unassembled WGS sequence"/>
</dbReference>
<evidence type="ECO:0000259" key="2">
    <source>
        <dbReference type="Pfam" id="PF16586"/>
    </source>
</evidence>
<protein>
    <submittedName>
        <fullName evidence="3">DUF4038 domain-containing protein</fullName>
    </submittedName>
</protein>
<evidence type="ECO:0000313" key="4">
    <source>
        <dbReference type="Proteomes" id="UP000826651"/>
    </source>
</evidence>
<dbReference type="InterPro" id="IPR017853">
    <property type="entry name" value="GH"/>
</dbReference>
<evidence type="ECO:0000313" key="3">
    <source>
        <dbReference type="EMBL" id="MBZ2197868.1"/>
    </source>
</evidence>
<accession>A0ABS7SBY0</accession>
<dbReference type="EMBL" id="JAGSHT010000016">
    <property type="protein sequence ID" value="MBZ2197868.1"/>
    <property type="molecule type" value="Genomic_DNA"/>
</dbReference>
<organism evidence="3 4">
    <name type="scientific">Occultella gossypii</name>
    <dbReference type="NCBI Taxonomy" id="2800820"/>
    <lineage>
        <taxon>Bacteria</taxon>
        <taxon>Bacillati</taxon>
        <taxon>Actinomycetota</taxon>
        <taxon>Actinomycetes</taxon>
        <taxon>Micrococcales</taxon>
        <taxon>Ruaniaceae</taxon>
        <taxon>Occultella</taxon>
    </lineage>
</organism>
<reference evidence="3 4" key="1">
    <citation type="submission" date="2021-04" db="EMBL/GenBank/DDBJ databases">
        <title>Ruania sp. nov., isolated from sandy soil of mangrove forest.</title>
        <authorList>
            <person name="Ge X."/>
            <person name="Huang R."/>
            <person name="Liu W."/>
        </authorList>
    </citation>
    <scope>NUCLEOTIDE SEQUENCE [LARGE SCALE GENOMIC DNA]</scope>
    <source>
        <strain evidence="3 4">N2-46</strain>
    </source>
</reference>
<keyword evidence="4" id="KW-1185">Reference proteome</keyword>
<sequence>MTEADGAVAVWREVELELRLDGRWTNAYTDVDVFAEFRHESGELLIRPAFWDGGNSWRVRFAAPGTTGTWTWRAVAPKGISVEPASGSFDVTGHPADEPLEFYRSGFWRMSEGGRNVVHPNGAPDLIAADTAWALPWRATLPDVETYARDRSGKGFNAVLLMSVQPDMDARGPRERTLPGGFDVGFEDLREGRLEQVNIDYFRTLDAIVATLRRHGIVPVLQPVFHGFGWKGLRAAGPLVPPADYARYCRFLVARYGAGPAIYLVGADGAGTEPQIEAGGREVEEWDAYGQPCGIHYRPHARNDAHQDAHWLDFQWSQTGHGGEHVPERVADQWRNLPAKGVANGEPSYENTGRTGLASGWWQGHEAWSNLCAGGTMGVFYGAGSLWQWKLAADEAGHSDFFSAPGAGWREALDFEGSAYVGLVRTVLAGLPFTDMAPDWTQAIQRRALTVPGRLAIFYNEMGGPVLLAEDNDIPLPYRVVDPRTGAQLAEGHRRPEDRVIPHDGEGPAVFICQVAS</sequence>
<proteinExistence type="predicted"/>
<evidence type="ECO:0000259" key="1">
    <source>
        <dbReference type="Pfam" id="PF13204"/>
    </source>
</evidence>
<dbReference type="InterPro" id="IPR025277">
    <property type="entry name" value="Apiosidase-like_cat_dom"/>
</dbReference>
<comment type="caution">
    <text evidence="3">The sequence shown here is derived from an EMBL/GenBank/DDBJ whole genome shotgun (WGS) entry which is preliminary data.</text>
</comment>
<dbReference type="Gene3D" id="2.60.40.10">
    <property type="entry name" value="Immunoglobulins"/>
    <property type="match status" value="1"/>
</dbReference>
<name>A0ABS7SBY0_9MICO</name>
<dbReference type="Pfam" id="PF16586">
    <property type="entry name" value="DUF5060"/>
    <property type="match status" value="1"/>
</dbReference>
<feature type="domain" description="Apiosidase-like catalytic" evidence="1">
    <location>
        <begin position="111"/>
        <end position="434"/>
    </location>
</feature>